<keyword evidence="6" id="KW-1185">Reference proteome</keyword>
<reference evidence="3 6" key="4">
    <citation type="journal article" date="2014" name="BMC Genomics">
        <title>An improved genome release (version Mt4.0) for the model legume Medicago truncatula.</title>
        <authorList>
            <person name="Tang H."/>
            <person name="Krishnakumar V."/>
            <person name="Bidwell S."/>
            <person name="Rosen B."/>
            <person name="Chan A."/>
            <person name="Zhou S."/>
            <person name="Gentzbittel L."/>
            <person name="Childs K.L."/>
            <person name="Yandell M."/>
            <person name="Gundlach H."/>
            <person name="Mayer K.F."/>
            <person name="Schwartz D.C."/>
            <person name="Town C.D."/>
        </authorList>
    </citation>
    <scope>GENOME REANNOTATION</scope>
    <source>
        <strain evidence="3">A17</strain>
        <strain evidence="5 6">cv. Jemalong A17</strain>
    </source>
</reference>
<evidence type="ECO:0000313" key="2">
    <source>
        <dbReference type="EMBL" id="CAA75586.1"/>
    </source>
</evidence>
<evidence type="ECO:0000313" key="5">
    <source>
        <dbReference type="EnsemblPlants" id="KEH16792"/>
    </source>
</evidence>
<evidence type="ECO:0000313" key="4">
    <source>
        <dbReference type="EMBL" id="RHN66595.1"/>
    </source>
</evidence>
<dbReference type="Proteomes" id="UP000002051">
    <property type="component" value="Unassembled WGS sequence"/>
</dbReference>
<dbReference type="Gramene" id="rna14616">
    <property type="protein sequence ID" value="RHN66595.1"/>
    <property type="gene ID" value="gene14616"/>
</dbReference>
<dbReference type="EMBL" id="KL402818">
    <property type="protein sequence ID" value="KEH16792.1"/>
    <property type="molecule type" value="Genomic_DNA"/>
</dbReference>
<gene>
    <name evidence="2" type="primary">MtN16</name>
    <name evidence="3" type="ORF">MTR_0093s0090</name>
    <name evidence="4" type="ORF">MtrunA17_Chr3g0092901</name>
</gene>
<organism evidence="2">
    <name type="scientific">Medicago truncatula</name>
    <name type="common">Barrel medic</name>
    <name type="synonym">Medicago tribuloides</name>
    <dbReference type="NCBI Taxonomy" id="3880"/>
    <lineage>
        <taxon>Eukaryota</taxon>
        <taxon>Viridiplantae</taxon>
        <taxon>Streptophyta</taxon>
        <taxon>Embryophyta</taxon>
        <taxon>Tracheophyta</taxon>
        <taxon>Spermatophyta</taxon>
        <taxon>Magnoliopsida</taxon>
        <taxon>eudicotyledons</taxon>
        <taxon>Gunneridae</taxon>
        <taxon>Pentapetalae</taxon>
        <taxon>rosids</taxon>
        <taxon>fabids</taxon>
        <taxon>Fabales</taxon>
        <taxon>Fabaceae</taxon>
        <taxon>Papilionoideae</taxon>
        <taxon>50 kb inversion clade</taxon>
        <taxon>NPAAA clade</taxon>
        <taxon>Hologalegina</taxon>
        <taxon>IRL clade</taxon>
        <taxon>Trifolieae</taxon>
        <taxon>Medicago</taxon>
    </lineage>
</organism>
<feature type="chain" id="PRO_5014585666" evidence="1">
    <location>
        <begin position="23"/>
        <end position="68"/>
    </location>
</feature>
<feature type="signal peptide" evidence="1">
    <location>
        <begin position="1"/>
        <end position="22"/>
    </location>
</feature>
<proteinExistence type="evidence at transcript level"/>
<dbReference type="EnsemblPlants" id="KEH16792">
    <property type="protein sequence ID" value="KEH16792"/>
    <property type="gene ID" value="MTR_0093s0090"/>
</dbReference>
<reference evidence="2" key="2">
    <citation type="submission" date="1997-10" db="EMBL/GenBank/DDBJ databases">
        <authorList>
            <person name="Gamas P."/>
        </authorList>
    </citation>
    <scope>NUCLEOTIDE SEQUENCE</scope>
    <source>
        <tissue evidence="2">Root nodule</tissue>
    </source>
</reference>
<dbReference type="HOGENOM" id="CLU_2816287_0_0_1"/>
<reference evidence="5" key="5">
    <citation type="submission" date="2015-06" db="UniProtKB">
        <authorList>
            <consortium name="EnsemblPlants"/>
        </authorList>
    </citation>
    <scope>IDENTIFICATION</scope>
    <source>
        <strain evidence="5">cv. Jemalong A17</strain>
    </source>
</reference>
<accession>O24095</accession>
<reference evidence="4" key="6">
    <citation type="journal article" date="2018" name="Nat. Plants">
        <title>Whole-genome landscape of Medicago truncatula symbiotic genes.</title>
        <authorList>
            <person name="Pecrix Y."/>
            <person name="Gamas P."/>
            <person name="Carrere S."/>
        </authorList>
    </citation>
    <scope>NUCLEOTIDE SEQUENCE</scope>
    <source>
        <tissue evidence="4">Leaves</tissue>
    </source>
</reference>
<name>O24095_MEDTR</name>
<reference evidence="3 6" key="3">
    <citation type="journal article" date="2011" name="Nature">
        <title>The Medicago genome provides insight into the evolution of rhizobial symbioses.</title>
        <authorList>
            <person name="Young N.D."/>
            <person name="Debelle F."/>
            <person name="Oldroyd G.E."/>
            <person name="Geurts R."/>
            <person name="Cannon S.B."/>
            <person name="Udvardi M.K."/>
            <person name="Benedito V.A."/>
            <person name="Mayer K.F."/>
            <person name="Gouzy J."/>
            <person name="Schoof H."/>
            <person name="Van de Peer Y."/>
            <person name="Proost S."/>
            <person name="Cook D.R."/>
            <person name="Meyers B.C."/>
            <person name="Spannagl M."/>
            <person name="Cheung F."/>
            <person name="De Mita S."/>
            <person name="Krishnakumar V."/>
            <person name="Gundlach H."/>
            <person name="Zhou S."/>
            <person name="Mudge J."/>
            <person name="Bharti A.K."/>
            <person name="Murray J.D."/>
            <person name="Naoumkina M.A."/>
            <person name="Rosen B."/>
            <person name="Silverstein K.A."/>
            <person name="Tang H."/>
            <person name="Rombauts S."/>
            <person name="Zhao P.X."/>
            <person name="Zhou P."/>
            <person name="Barbe V."/>
            <person name="Bardou P."/>
            <person name="Bechner M."/>
            <person name="Bellec A."/>
            <person name="Berger A."/>
            <person name="Berges H."/>
            <person name="Bidwell S."/>
            <person name="Bisseling T."/>
            <person name="Choisne N."/>
            <person name="Couloux A."/>
            <person name="Denny R."/>
            <person name="Deshpande S."/>
            <person name="Dai X."/>
            <person name="Doyle J.J."/>
            <person name="Dudez A.M."/>
            <person name="Farmer A.D."/>
            <person name="Fouteau S."/>
            <person name="Franken C."/>
            <person name="Gibelin C."/>
            <person name="Gish J."/>
            <person name="Goldstein S."/>
            <person name="Gonzalez A.J."/>
            <person name="Green P.J."/>
            <person name="Hallab A."/>
            <person name="Hartog M."/>
            <person name="Hua A."/>
            <person name="Humphray S.J."/>
            <person name="Jeong D.H."/>
            <person name="Jing Y."/>
            <person name="Jocker A."/>
            <person name="Kenton S.M."/>
            <person name="Kim D.J."/>
            <person name="Klee K."/>
            <person name="Lai H."/>
            <person name="Lang C."/>
            <person name="Lin S."/>
            <person name="Macmil S.L."/>
            <person name="Magdelenat G."/>
            <person name="Matthews L."/>
            <person name="McCorrison J."/>
            <person name="Monaghan E.L."/>
            <person name="Mun J.H."/>
            <person name="Najar F.Z."/>
            <person name="Nicholson C."/>
            <person name="Noirot C."/>
            <person name="O'Bleness M."/>
            <person name="Paule C.R."/>
            <person name="Poulain J."/>
            <person name="Prion F."/>
            <person name="Qin B."/>
            <person name="Qu C."/>
            <person name="Retzel E.F."/>
            <person name="Riddle C."/>
            <person name="Sallet E."/>
            <person name="Samain S."/>
            <person name="Samson N."/>
            <person name="Sanders I."/>
            <person name="Saurat O."/>
            <person name="Scarpelli C."/>
            <person name="Schiex T."/>
            <person name="Segurens B."/>
            <person name="Severin A.J."/>
            <person name="Sherrier D.J."/>
            <person name="Shi R."/>
            <person name="Sims S."/>
            <person name="Singer S.R."/>
            <person name="Sinharoy S."/>
            <person name="Sterck L."/>
            <person name="Viollet A."/>
            <person name="Wang B.B."/>
            <person name="Wang K."/>
            <person name="Wang M."/>
            <person name="Wang X."/>
            <person name="Warfsmann J."/>
            <person name="Weissenbach J."/>
            <person name="White D.D."/>
            <person name="White J.D."/>
            <person name="Wiley G.B."/>
            <person name="Wincker P."/>
            <person name="Xing Y."/>
            <person name="Yang L."/>
            <person name="Yao Z."/>
            <person name="Ying F."/>
            <person name="Zhai J."/>
            <person name="Zhou L."/>
            <person name="Zuber A."/>
            <person name="Denarie J."/>
            <person name="Dixon R.A."/>
            <person name="May G.D."/>
            <person name="Schwartz D.C."/>
            <person name="Rogers J."/>
            <person name="Quetier F."/>
            <person name="Town C.D."/>
            <person name="Roe B.A."/>
        </authorList>
    </citation>
    <scope>NUCLEOTIDE SEQUENCE [LARGE SCALE GENOMIC DNA]</scope>
    <source>
        <strain evidence="3">A17</strain>
        <strain evidence="5 6">cv. Jemalong A17</strain>
    </source>
</reference>
<dbReference type="Proteomes" id="UP000265566">
    <property type="component" value="Chromosome 3"/>
</dbReference>
<dbReference type="AlphaFoldDB" id="O24095"/>
<sequence>MTYVKLVTLAVFMLTTFLIVETMNIEARLCPTAGTACSQRRGNSCGGIECICVSQGYPYDGGICKSRN</sequence>
<evidence type="ECO:0000313" key="6">
    <source>
        <dbReference type="Proteomes" id="UP000002051"/>
    </source>
</evidence>
<protein>
    <submittedName>
        <fullName evidence="3">Leginsulin related MtN11/16/17 family</fullName>
    </submittedName>
    <submittedName>
        <fullName evidence="2">MtN16 protein</fullName>
    </submittedName>
</protein>
<dbReference type="EMBL" id="PSQE01000003">
    <property type="protein sequence ID" value="RHN66595.1"/>
    <property type="molecule type" value="Genomic_DNA"/>
</dbReference>
<evidence type="ECO:0000256" key="1">
    <source>
        <dbReference type="SAM" id="SignalP"/>
    </source>
</evidence>
<dbReference type="EMBL" id="Y15364">
    <property type="protein sequence ID" value="CAA75586.1"/>
    <property type="molecule type" value="mRNA"/>
</dbReference>
<keyword evidence="1" id="KW-0732">Signal</keyword>
<evidence type="ECO:0000313" key="3">
    <source>
        <dbReference type="EMBL" id="KEH16792.1"/>
    </source>
</evidence>
<reference evidence="2" key="1">
    <citation type="journal article" date="1996" name="Mol. Plant Microbe Interact.">
        <title>Use of a subtractive hybridization approach to identify new Medicago truncatula genes induced during root nodule development.</title>
        <authorList>
            <person name="Gamas P."/>
            <person name="de Carvalho Niebel F."/>
            <person name="Lescure N."/>
            <person name="Cullimore J."/>
        </authorList>
    </citation>
    <scope>NUCLEOTIDE SEQUENCE</scope>
    <source>
        <tissue evidence="2">Root nodule</tissue>
    </source>
</reference>